<dbReference type="Pfam" id="PF16065">
    <property type="entry name" value="DUF4807"/>
    <property type="match status" value="1"/>
</dbReference>
<reference evidence="1 2" key="1">
    <citation type="journal article" date="2018" name="Genome Biol. Evol.">
        <title>Multiple Roots of Fruiting Body Formation in Amoebozoa.</title>
        <authorList>
            <person name="Hillmann F."/>
            <person name="Forbes G."/>
            <person name="Novohradska S."/>
            <person name="Ferling I."/>
            <person name="Riege K."/>
            <person name="Groth M."/>
            <person name="Westermann M."/>
            <person name="Marz M."/>
            <person name="Spaller T."/>
            <person name="Winckler T."/>
            <person name="Schaap P."/>
            <person name="Glockner G."/>
        </authorList>
    </citation>
    <scope>NUCLEOTIDE SEQUENCE [LARGE SCALE GENOMIC DNA]</scope>
    <source>
        <strain evidence="1 2">Jena</strain>
    </source>
</reference>
<dbReference type="Proteomes" id="UP000241769">
    <property type="component" value="Unassembled WGS sequence"/>
</dbReference>
<sequence length="274" mass="31800">MQTVIHTTVDSLLTNHEERTIEQSLSSVLFCLPATIDETAKLHKWCLKRYFTLNFRLMMNSIADAVEDEPFVAHSGTHNTPSMSHHSKHLSSRLKRISRMLHISSTRPKSTQKLSRFPWSKNLISSKASEDRLLVLLQPSHRSSRGERILSLVVKKIKLADENMYCTILGAAYAAIIRDNLNEQNAVRARDFAQRQIEIADKLGDRKLRRRGMIYVGYWLIFKKKFDRAGEIFRRQMEEAVREEDDEIQKMSEAAIVRNQQEKEAYQKSQPEQS</sequence>
<evidence type="ECO:0000313" key="1">
    <source>
        <dbReference type="EMBL" id="PRP83216.1"/>
    </source>
</evidence>
<evidence type="ECO:0000313" key="2">
    <source>
        <dbReference type="Proteomes" id="UP000241769"/>
    </source>
</evidence>
<protein>
    <submittedName>
        <fullName evidence="1">Uncharacterized protein</fullName>
    </submittedName>
</protein>
<proteinExistence type="predicted"/>
<keyword evidence="2" id="KW-1185">Reference proteome</keyword>
<dbReference type="InterPro" id="IPR032072">
    <property type="entry name" value="DUF4807"/>
</dbReference>
<dbReference type="AlphaFoldDB" id="A0A2P6NGX7"/>
<accession>A0A2P6NGX7</accession>
<comment type="caution">
    <text evidence="1">The sequence shown here is derived from an EMBL/GenBank/DDBJ whole genome shotgun (WGS) entry which is preliminary data.</text>
</comment>
<gene>
    <name evidence="1" type="ORF">PROFUN_09380</name>
</gene>
<dbReference type="InParanoid" id="A0A2P6NGX7"/>
<name>A0A2P6NGX7_9EUKA</name>
<dbReference type="EMBL" id="MDYQ01000087">
    <property type="protein sequence ID" value="PRP83216.1"/>
    <property type="molecule type" value="Genomic_DNA"/>
</dbReference>
<organism evidence="1 2">
    <name type="scientific">Planoprotostelium fungivorum</name>
    <dbReference type="NCBI Taxonomy" id="1890364"/>
    <lineage>
        <taxon>Eukaryota</taxon>
        <taxon>Amoebozoa</taxon>
        <taxon>Evosea</taxon>
        <taxon>Variosea</taxon>
        <taxon>Cavosteliida</taxon>
        <taxon>Cavosteliaceae</taxon>
        <taxon>Planoprotostelium</taxon>
    </lineage>
</organism>